<proteinExistence type="predicted"/>
<feature type="region of interest" description="Disordered" evidence="10">
    <location>
        <begin position="1"/>
        <end position="31"/>
    </location>
</feature>
<protein>
    <submittedName>
        <fullName evidence="13">S-DNA-T family DNA segregation ATPase FtsK/SpoIIIE</fullName>
    </submittedName>
</protein>
<keyword evidence="4" id="KW-0677">Repeat</keyword>
<feature type="transmembrane region" description="Helical" evidence="11">
    <location>
        <begin position="66"/>
        <end position="88"/>
    </location>
</feature>
<dbReference type="PROSITE" id="PS50901">
    <property type="entry name" value="FTSK"/>
    <property type="match status" value="3"/>
</dbReference>
<dbReference type="InterPro" id="IPR050206">
    <property type="entry name" value="FtsK/SpoIIIE/SftA"/>
</dbReference>
<evidence type="ECO:0000256" key="11">
    <source>
        <dbReference type="SAM" id="Phobius"/>
    </source>
</evidence>
<evidence type="ECO:0000313" key="13">
    <source>
        <dbReference type="EMBL" id="MBB5874189.1"/>
    </source>
</evidence>
<evidence type="ECO:0000256" key="10">
    <source>
        <dbReference type="SAM" id="MobiDB-lite"/>
    </source>
</evidence>
<evidence type="ECO:0000256" key="6">
    <source>
        <dbReference type="ARBA" id="ARBA00022840"/>
    </source>
</evidence>
<dbReference type="SUPFAM" id="SSF52540">
    <property type="entry name" value="P-loop containing nucleoside triphosphate hydrolases"/>
    <property type="match status" value="3"/>
</dbReference>
<feature type="domain" description="FtsK" evidence="12">
    <location>
        <begin position="460"/>
        <end position="659"/>
    </location>
</feature>
<dbReference type="RefSeq" id="WP_184846109.1">
    <property type="nucleotide sequence ID" value="NZ_JACHMN010000003.1"/>
</dbReference>
<dbReference type="InterPro" id="IPR023836">
    <property type="entry name" value="EccCa-like_Actinobacteria"/>
</dbReference>
<dbReference type="EMBL" id="JACHMN010000003">
    <property type="protein sequence ID" value="MBB5874189.1"/>
    <property type="molecule type" value="Genomic_DNA"/>
</dbReference>
<keyword evidence="5 9" id="KW-0547">Nucleotide-binding</keyword>
<feature type="binding site" evidence="9">
    <location>
        <begin position="1115"/>
        <end position="1122"/>
    </location>
    <ligand>
        <name>ATP</name>
        <dbReference type="ChEBI" id="CHEBI:30616"/>
    </ligand>
</feature>
<feature type="transmembrane region" description="Helical" evidence="11">
    <location>
        <begin position="41"/>
        <end position="59"/>
    </location>
</feature>
<reference evidence="13 14" key="1">
    <citation type="submission" date="2020-08" db="EMBL/GenBank/DDBJ databases">
        <title>Sequencing the genomes of 1000 actinobacteria strains.</title>
        <authorList>
            <person name="Klenk H.-P."/>
        </authorList>
    </citation>
    <scope>NUCLEOTIDE SEQUENCE [LARGE SCALE GENOMIC DNA]</scope>
    <source>
        <strain evidence="13 14">DSM 45362</strain>
    </source>
</reference>
<evidence type="ECO:0000256" key="4">
    <source>
        <dbReference type="ARBA" id="ARBA00022737"/>
    </source>
</evidence>
<dbReference type="NCBIfam" id="TIGR03925">
    <property type="entry name" value="T7SS_EccC_b"/>
    <property type="match status" value="1"/>
</dbReference>
<dbReference type="Proteomes" id="UP000587527">
    <property type="component" value="Unassembled WGS sequence"/>
</dbReference>
<feature type="binding site" evidence="9">
    <location>
        <begin position="483"/>
        <end position="490"/>
    </location>
    <ligand>
        <name>ATP</name>
        <dbReference type="ChEBI" id="CHEBI:30616"/>
    </ligand>
</feature>
<keyword evidence="3 11" id="KW-0812">Transmembrane</keyword>
<dbReference type="GO" id="GO:0005886">
    <property type="term" value="C:plasma membrane"/>
    <property type="evidence" value="ECO:0007669"/>
    <property type="project" value="UniProtKB-SubCell"/>
</dbReference>
<evidence type="ECO:0000256" key="9">
    <source>
        <dbReference type="PROSITE-ProRule" id="PRU00289"/>
    </source>
</evidence>
<keyword evidence="8 11" id="KW-0472">Membrane</keyword>
<dbReference type="GO" id="GO:0003677">
    <property type="term" value="F:DNA binding"/>
    <property type="evidence" value="ECO:0007669"/>
    <property type="project" value="InterPro"/>
</dbReference>
<dbReference type="PANTHER" id="PTHR22683">
    <property type="entry name" value="SPORULATION PROTEIN RELATED"/>
    <property type="match status" value="1"/>
</dbReference>
<feature type="binding site" evidence="9">
    <location>
        <begin position="830"/>
        <end position="837"/>
    </location>
    <ligand>
        <name>ATP</name>
        <dbReference type="ChEBI" id="CHEBI:30616"/>
    </ligand>
</feature>
<gene>
    <name evidence="13" type="ORF">F4553_007623</name>
</gene>
<accession>A0A841C4F9</accession>
<evidence type="ECO:0000256" key="7">
    <source>
        <dbReference type="ARBA" id="ARBA00022989"/>
    </source>
</evidence>
<organism evidence="13 14">
    <name type="scientific">Allocatelliglobosispora scoriae</name>
    <dbReference type="NCBI Taxonomy" id="643052"/>
    <lineage>
        <taxon>Bacteria</taxon>
        <taxon>Bacillati</taxon>
        <taxon>Actinomycetota</taxon>
        <taxon>Actinomycetes</taxon>
        <taxon>Micromonosporales</taxon>
        <taxon>Micromonosporaceae</taxon>
        <taxon>Allocatelliglobosispora</taxon>
    </lineage>
</organism>
<evidence type="ECO:0000256" key="2">
    <source>
        <dbReference type="ARBA" id="ARBA00022475"/>
    </source>
</evidence>
<evidence type="ECO:0000313" key="14">
    <source>
        <dbReference type="Proteomes" id="UP000587527"/>
    </source>
</evidence>
<name>A0A841C4F9_9ACTN</name>
<evidence type="ECO:0000256" key="5">
    <source>
        <dbReference type="ARBA" id="ARBA00022741"/>
    </source>
</evidence>
<dbReference type="InterPro" id="IPR027417">
    <property type="entry name" value="P-loop_NTPase"/>
</dbReference>
<keyword evidence="2" id="KW-1003">Cell membrane</keyword>
<comment type="subcellular location">
    <subcellularLocation>
        <location evidence="1">Cell membrane</location>
        <topology evidence="1">Multi-pass membrane protein</topology>
    </subcellularLocation>
</comment>
<feature type="domain" description="FtsK" evidence="12">
    <location>
        <begin position="1098"/>
        <end position="1279"/>
    </location>
</feature>
<dbReference type="GO" id="GO:0005524">
    <property type="term" value="F:ATP binding"/>
    <property type="evidence" value="ECO:0007669"/>
    <property type="project" value="UniProtKB-UniRule"/>
</dbReference>
<evidence type="ECO:0000256" key="8">
    <source>
        <dbReference type="ARBA" id="ARBA00023136"/>
    </source>
</evidence>
<dbReference type="Gene3D" id="3.40.50.300">
    <property type="entry name" value="P-loop containing nucleotide triphosphate hydrolases"/>
    <property type="match status" value="4"/>
</dbReference>
<sequence length="1321" mass="144066">MSTIPVTRGQRRPAPPIDKGDFPLQEPPGLPEAAGGNLSNMMMYLPMVIGSGAMMLFYLQPGQNKAILYLAMGLMAVASVVGVGAMMMRTGSERKTRLKGERRDYLRYLGQARRQIRRSVDKQRTSVLFTHPDPDRAWALVPTERLWERRANHADFAEVRIGLGQQRLALSLQAPQTKPVEDLEPLCASALRRFLRAYTVIDDMPVAVYLRGFARVSLDGDEEVTRALTRAMVAQLAVFHSPEDLRIAVLTSPDRLRHWEWVKWLPHALHPDENDAAGGVRLVCDAWADLERLLGGKAMDERGRYEPGQMASAAEPFVVVILDDAPISGSHRLAGAGYRNLVAIDVCGGLPWDGAATTLRLRIADDSVEKVDMTRAGDEQTTVIGRPDAMSLVRVRALSRLVAPYRLGGTSTASETTATSADLAALLGIADLRSLDPQVLWQARTAWDHLRVPIGITERGHVVEVDLKESAQGGMGPHGILIGATGSGKSELIRTLVLSLALTHSSEKLNMVLVDFKGGATFLGLDGLPHVSALITNLVDELPLVDRMQDALQGELVRRQELLRRHSHTSVLEYERARAGGAVLEPLPTLVIIVDEFGELLSVKSEFVDLFMMIGRLGRSLGVHLLLASQRFEEGRIHTLETHLSYRMGLRMFSSMESRSVIGVSDAYDKPLAPGSGYLRTDTTTLVKFRGAYVSGPCPVRGRRVARPVSHARIVAFEAGYVVPSRPVEPPPPAATDEPGEATETTLAVIVDRLRDAGPPAHRVWLPPLSDPATLAEVTPVLFTDPVRGFGAPYGGLRVPVALVDRPFEQRREILHAELEGAKGHVAVIGAPRTGKSTMLRAMIAGLALAHTPREVQFYVLDFGGGAMAALGGLPHVGGVANRRDRERVTRTVAEVADILDAREDRFGRHDVESMAAYRRARSAGQHTEDPFGDVFLVIDGWFTLHQEFEGLEPVIQEIATRGLSYGVHLMVTAGRWSEIRPWLRDVLQSRFELRLGDPMDSEIDFRKAKTVPESPGRGLTADKFHFLSVVPRLDAAVGNDDDGTGLSDLVDAVATHWSGPTAPRVRMLPKVLDAATLPVGPPDGEVRVVLGLDDQRLQPVWHDFALTPHLMVFGDNQTGKTNLLRHIAAAITARFEPAEAQVLIVDPRRKLADAAPETQRVGYALNGPALREVIARGAPVLKERVPGADIGPERLAARDWWTGPRLFVLIDDYDMVSGIGDYPGEALVELLAHGAEIGLHVVVARTTSGASRSMNDPLLRRMWDLGTPGVLFSCAREEGAFLGGAKPLVLPVGRAQFVRRRGEPVQMQTAMASSAPGEAQ</sequence>
<dbReference type="InterPro" id="IPR023837">
    <property type="entry name" value="EccCb-like_Actinobacteria"/>
</dbReference>
<evidence type="ECO:0000259" key="12">
    <source>
        <dbReference type="PROSITE" id="PS50901"/>
    </source>
</evidence>
<dbReference type="NCBIfam" id="TIGR03924">
    <property type="entry name" value="T7SS_EccC_a"/>
    <property type="match status" value="1"/>
</dbReference>
<dbReference type="InterPro" id="IPR002543">
    <property type="entry name" value="FtsK_dom"/>
</dbReference>
<comment type="caution">
    <text evidence="13">The sequence shown here is derived from an EMBL/GenBank/DDBJ whole genome shotgun (WGS) entry which is preliminary data.</text>
</comment>
<keyword evidence="7 11" id="KW-1133">Transmembrane helix</keyword>
<dbReference type="Pfam" id="PF01580">
    <property type="entry name" value="FtsK_SpoIIIE"/>
    <property type="match status" value="2"/>
</dbReference>
<evidence type="ECO:0000256" key="3">
    <source>
        <dbReference type="ARBA" id="ARBA00022692"/>
    </source>
</evidence>
<evidence type="ECO:0000256" key="1">
    <source>
        <dbReference type="ARBA" id="ARBA00004651"/>
    </source>
</evidence>
<feature type="domain" description="FtsK" evidence="12">
    <location>
        <begin position="812"/>
        <end position="1003"/>
    </location>
</feature>
<keyword evidence="6 9" id="KW-0067">ATP-binding</keyword>
<dbReference type="SMART" id="SM00382">
    <property type="entry name" value="AAA"/>
    <property type="match status" value="3"/>
</dbReference>
<dbReference type="InterPro" id="IPR003593">
    <property type="entry name" value="AAA+_ATPase"/>
</dbReference>
<keyword evidence="14" id="KW-1185">Reference proteome</keyword>
<dbReference type="PANTHER" id="PTHR22683:SF1">
    <property type="entry name" value="TYPE VII SECRETION SYSTEM PROTEIN ESSC"/>
    <property type="match status" value="1"/>
</dbReference>